<dbReference type="Proteomes" id="UP000321577">
    <property type="component" value="Unassembled WGS sequence"/>
</dbReference>
<proteinExistence type="predicted"/>
<name>A0A512MAX3_9BACT</name>
<evidence type="ECO:0000313" key="2">
    <source>
        <dbReference type="Proteomes" id="UP000321577"/>
    </source>
</evidence>
<reference evidence="1 2" key="1">
    <citation type="submission" date="2019-07" db="EMBL/GenBank/DDBJ databases">
        <title>Whole genome shotgun sequence of Brevifollis gellanilyticus NBRC 108608.</title>
        <authorList>
            <person name="Hosoyama A."/>
            <person name="Uohara A."/>
            <person name="Ohji S."/>
            <person name="Ichikawa N."/>
        </authorList>
    </citation>
    <scope>NUCLEOTIDE SEQUENCE [LARGE SCALE GENOMIC DNA]</scope>
    <source>
        <strain evidence="1 2">NBRC 108608</strain>
    </source>
</reference>
<keyword evidence="2" id="KW-1185">Reference proteome</keyword>
<protein>
    <submittedName>
        <fullName evidence="1">Uncharacterized protein</fullName>
    </submittedName>
</protein>
<sequence>MTRSNLAGVRLSFGDLKANELTEIACELYELASEDHQEWSIQPSELRRKIQNCTLDIEEKGFLKSLSKLIDLLTNLKRNTLKFSQNGSIDNIKENSAICKYLGECFNLYYNALTRLSATSHFGGNLTATLNDALMWASAGRDSLNELHLRIEGKASSEHLLIVRGGGPAMPL</sequence>
<comment type="caution">
    <text evidence="1">The sequence shown here is derived from an EMBL/GenBank/DDBJ whole genome shotgun (WGS) entry which is preliminary data.</text>
</comment>
<organism evidence="1 2">
    <name type="scientific">Brevifollis gellanilyticus</name>
    <dbReference type="NCBI Taxonomy" id="748831"/>
    <lineage>
        <taxon>Bacteria</taxon>
        <taxon>Pseudomonadati</taxon>
        <taxon>Verrucomicrobiota</taxon>
        <taxon>Verrucomicrobiia</taxon>
        <taxon>Verrucomicrobiales</taxon>
        <taxon>Verrucomicrobiaceae</taxon>
    </lineage>
</organism>
<dbReference type="EMBL" id="BKAG01000022">
    <property type="protein sequence ID" value="GEP43889.1"/>
    <property type="molecule type" value="Genomic_DNA"/>
</dbReference>
<dbReference type="AlphaFoldDB" id="A0A512MAX3"/>
<evidence type="ECO:0000313" key="1">
    <source>
        <dbReference type="EMBL" id="GEP43889.1"/>
    </source>
</evidence>
<accession>A0A512MAX3</accession>
<gene>
    <name evidence="1" type="ORF">BGE01nite_31800</name>
</gene>